<sequence>MATSMDLWLAEVDSRWAEIDLLLSEAGRIEHDNTQLYDALCRAAMVFVSAHFEGSIKSLVKYLIDDFNQFRGIADTPDRVRNHYLNSFIVLGSGDRDSREAQQLRQKLLPLLISNNQPIDYTVYLIDQKNPTPDILSRIAQKFGISSIFWELENSDIEAKLFSDVPSARRQKIQEIRSLLQINCANFPYTDSSSVMGRHKPQKKSNRTIYEEFIDNTLKGRHDIAHGTIMNNPRTPRDFDEIRDKVQGLQYSLLVLLTEELAGG</sequence>
<evidence type="ECO:0000259" key="1">
    <source>
        <dbReference type="Pfam" id="PF18735"/>
    </source>
</evidence>
<name>A0A418VAG8_9DEIO</name>
<dbReference type="EMBL" id="QYUJ01000014">
    <property type="protein sequence ID" value="RJF73105.1"/>
    <property type="molecule type" value="Genomic_DNA"/>
</dbReference>
<feature type="domain" description="RiboL-PSP-HEPN" evidence="1">
    <location>
        <begin position="14"/>
        <end position="249"/>
    </location>
</feature>
<evidence type="ECO:0000313" key="3">
    <source>
        <dbReference type="Proteomes" id="UP000286287"/>
    </source>
</evidence>
<dbReference type="InterPro" id="IPR041519">
    <property type="entry name" value="HEPN_RiboL-PSP"/>
</dbReference>
<reference evidence="2 3" key="1">
    <citation type="submission" date="2018-09" db="EMBL/GenBank/DDBJ databases">
        <authorList>
            <person name="Zhu H."/>
        </authorList>
    </citation>
    <scope>NUCLEOTIDE SEQUENCE [LARGE SCALE GENOMIC DNA]</scope>
    <source>
        <strain evidence="2 3">K2S05-167</strain>
    </source>
</reference>
<comment type="caution">
    <text evidence="2">The sequence shown here is derived from an EMBL/GenBank/DDBJ whole genome shotgun (WGS) entry which is preliminary data.</text>
</comment>
<evidence type="ECO:0000313" key="2">
    <source>
        <dbReference type="EMBL" id="RJF73105.1"/>
    </source>
</evidence>
<organism evidence="2 3">
    <name type="scientific">Deinococcus cavernae</name>
    <dbReference type="NCBI Taxonomy" id="2320857"/>
    <lineage>
        <taxon>Bacteria</taxon>
        <taxon>Thermotogati</taxon>
        <taxon>Deinococcota</taxon>
        <taxon>Deinococci</taxon>
        <taxon>Deinococcales</taxon>
        <taxon>Deinococcaceae</taxon>
        <taxon>Deinococcus</taxon>
    </lineage>
</organism>
<proteinExistence type="predicted"/>
<dbReference type="Pfam" id="PF18735">
    <property type="entry name" value="HEPN_RiboL-PSP"/>
    <property type="match status" value="1"/>
</dbReference>
<protein>
    <recommendedName>
        <fullName evidence="1">RiboL-PSP-HEPN domain-containing protein</fullName>
    </recommendedName>
</protein>
<dbReference type="AlphaFoldDB" id="A0A418VAG8"/>
<gene>
    <name evidence="2" type="ORF">D3875_17695</name>
</gene>
<accession>A0A418VAG8</accession>
<keyword evidence="3" id="KW-1185">Reference proteome</keyword>
<dbReference type="Proteomes" id="UP000286287">
    <property type="component" value="Unassembled WGS sequence"/>
</dbReference>